<dbReference type="RefSeq" id="WP_154334107.1">
    <property type="nucleotide sequence ID" value="NZ_VTFY01000010.1"/>
</dbReference>
<proteinExistence type="predicted"/>
<reference evidence="3" key="1">
    <citation type="submission" date="2019-08" db="EMBL/GenBank/DDBJ databases">
        <title>Arthrobacter sp. nov., isolated from plateau pika and Tibetan wild ass.</title>
        <authorList>
            <person name="Ge Y."/>
        </authorList>
    </citation>
    <scope>NUCLEOTIDE SEQUENCE [LARGE SCALE GENOMIC DNA]</scope>
    <source>
        <strain evidence="3">HF-4214</strain>
    </source>
</reference>
<evidence type="ECO:0000259" key="1">
    <source>
        <dbReference type="Pfam" id="PF03358"/>
    </source>
</evidence>
<comment type="caution">
    <text evidence="2">The sequence shown here is derived from an EMBL/GenBank/DDBJ whole genome shotgun (WGS) entry which is preliminary data.</text>
</comment>
<dbReference type="GO" id="GO:0016491">
    <property type="term" value="F:oxidoreductase activity"/>
    <property type="evidence" value="ECO:0007669"/>
    <property type="project" value="InterPro"/>
</dbReference>
<dbReference type="EMBL" id="VTFY01000010">
    <property type="protein sequence ID" value="MRX83285.1"/>
    <property type="molecule type" value="Genomic_DNA"/>
</dbReference>
<dbReference type="AlphaFoldDB" id="A0A6N7RPI8"/>
<dbReference type="GO" id="GO:0010181">
    <property type="term" value="F:FMN binding"/>
    <property type="evidence" value="ECO:0007669"/>
    <property type="project" value="TreeGrafter"/>
</dbReference>
<feature type="domain" description="NADPH-dependent FMN reductase-like" evidence="1">
    <location>
        <begin position="1"/>
        <end position="151"/>
    </location>
</feature>
<dbReference type="SUPFAM" id="SSF52218">
    <property type="entry name" value="Flavoproteins"/>
    <property type="match status" value="1"/>
</dbReference>
<keyword evidence="3" id="KW-1185">Reference proteome</keyword>
<evidence type="ECO:0000313" key="3">
    <source>
        <dbReference type="Proteomes" id="UP000438093"/>
    </source>
</evidence>
<dbReference type="PANTHER" id="PTHR30543:SF21">
    <property type="entry name" value="NAD(P)H-DEPENDENT FMN REDUCTASE LOT6"/>
    <property type="match status" value="1"/>
</dbReference>
<sequence>MKLLAIAGSLRENSYNRQLAEAAGAVMREKHPDVEFEILDWDDVPFMNQDAEHPAPEAVTRARAAVCEADGLWLFSPEYNHAIPGPLKNLLDWLSRPVSATEAQVLGGKPVALAGASIGMSGAAHAQDQLVSMLSFLDAHVMNKPRLTIPHIGTQADEQGRLELAASAPYLEAQADAFVRFVEREIA</sequence>
<dbReference type="PANTHER" id="PTHR30543">
    <property type="entry name" value="CHROMATE REDUCTASE"/>
    <property type="match status" value="1"/>
</dbReference>
<dbReference type="Proteomes" id="UP000438093">
    <property type="component" value="Unassembled WGS sequence"/>
</dbReference>
<dbReference type="Gene3D" id="3.40.50.360">
    <property type="match status" value="1"/>
</dbReference>
<dbReference type="Pfam" id="PF03358">
    <property type="entry name" value="FMN_red"/>
    <property type="match status" value="1"/>
</dbReference>
<accession>A0A6N7RPI8</accession>
<dbReference type="InterPro" id="IPR050712">
    <property type="entry name" value="NAD(P)H-dep_reductase"/>
</dbReference>
<protein>
    <submittedName>
        <fullName evidence="2">NAD(P)H-dependent oxidoreductase</fullName>
    </submittedName>
</protein>
<dbReference type="InterPro" id="IPR005025">
    <property type="entry name" value="FMN_Rdtase-like_dom"/>
</dbReference>
<dbReference type="InterPro" id="IPR029039">
    <property type="entry name" value="Flavoprotein-like_sf"/>
</dbReference>
<dbReference type="GO" id="GO:0005829">
    <property type="term" value="C:cytosol"/>
    <property type="evidence" value="ECO:0007669"/>
    <property type="project" value="TreeGrafter"/>
</dbReference>
<name>A0A6N7RPI8_9ACTN</name>
<gene>
    <name evidence="2" type="ORF">GJG86_12405</name>
</gene>
<evidence type="ECO:0000313" key="2">
    <source>
        <dbReference type="EMBL" id="MRX83285.1"/>
    </source>
</evidence>
<organism evidence="2 3">
    <name type="scientific">Eggerthella guodeyinii</name>
    <dbReference type="NCBI Taxonomy" id="2690837"/>
    <lineage>
        <taxon>Bacteria</taxon>
        <taxon>Bacillati</taxon>
        <taxon>Actinomycetota</taxon>
        <taxon>Coriobacteriia</taxon>
        <taxon>Eggerthellales</taxon>
        <taxon>Eggerthellaceae</taxon>
        <taxon>Eggerthella</taxon>
    </lineage>
</organism>